<evidence type="ECO:0000256" key="4">
    <source>
        <dbReference type="HAMAP-Rule" id="MF_00532"/>
    </source>
</evidence>
<keyword evidence="3 4" id="KW-0687">Ribonucleoprotein</keyword>
<evidence type="ECO:0000313" key="6">
    <source>
        <dbReference type="EMBL" id="QDR24536.1"/>
    </source>
</evidence>
<protein>
    <recommendedName>
        <fullName evidence="4">Small ribosomal subunit protein uS9c</fullName>
    </recommendedName>
</protein>
<geneLocation type="chloroplast" evidence="6"/>
<dbReference type="InterPro" id="IPR000754">
    <property type="entry name" value="Ribosomal_uS9"/>
</dbReference>
<keyword evidence="6" id="KW-0934">Plastid</keyword>
<dbReference type="InterPro" id="IPR020568">
    <property type="entry name" value="Ribosomal_Su5_D2-typ_SF"/>
</dbReference>
<dbReference type="InterPro" id="IPR023035">
    <property type="entry name" value="Ribosomal_uS9_bac/plastid"/>
</dbReference>
<evidence type="ECO:0000256" key="1">
    <source>
        <dbReference type="ARBA" id="ARBA00005251"/>
    </source>
</evidence>
<dbReference type="PROSITE" id="PS00360">
    <property type="entry name" value="RIBOSOMAL_S9"/>
    <property type="match status" value="1"/>
</dbReference>
<sequence>MNSETTKFYGIGRRKESVAQAQLTVGTGNVLINNKNAKEYLQNNESRFLRINQPLETLNLANTFDINIKTKGGGMAGQTDAICLAISRALIECDLSNRTPLKQSGLLTRDARIKERKKYGLKKARKASQFSKR</sequence>
<proteinExistence type="inferred from homology"/>
<comment type="similarity">
    <text evidence="1 4 5">Belongs to the universal ribosomal protein uS9 family.</text>
</comment>
<dbReference type="AlphaFoldDB" id="A0A516Z9Z8"/>
<reference evidence="6" key="1">
    <citation type="journal article" date="2019" name="J. Phycol.">
        <title>Dictyochophyceae plastid genomes reveal unusual variability of their organization.</title>
        <authorList>
            <person name="Han K.Y."/>
            <person name="Maciszewski K."/>
            <person name="Graf L."/>
            <person name="Yang J.H."/>
            <person name="Andersen R.A."/>
            <person name="Karnkowska A."/>
            <person name="Yoon H.S."/>
        </authorList>
    </citation>
    <scope>NUCLEOTIDE SEQUENCE</scope>
</reference>
<dbReference type="Gene3D" id="3.30.230.10">
    <property type="match status" value="1"/>
</dbReference>
<evidence type="ECO:0000256" key="3">
    <source>
        <dbReference type="ARBA" id="ARBA00023274"/>
    </source>
</evidence>
<dbReference type="Pfam" id="PF00380">
    <property type="entry name" value="Ribosomal_S9"/>
    <property type="match status" value="1"/>
</dbReference>
<dbReference type="SUPFAM" id="SSF54211">
    <property type="entry name" value="Ribosomal protein S5 domain 2-like"/>
    <property type="match status" value="1"/>
</dbReference>
<dbReference type="GO" id="GO:0015935">
    <property type="term" value="C:small ribosomal subunit"/>
    <property type="evidence" value="ECO:0007669"/>
    <property type="project" value="TreeGrafter"/>
</dbReference>
<dbReference type="GO" id="GO:0003735">
    <property type="term" value="F:structural constituent of ribosome"/>
    <property type="evidence" value="ECO:0007669"/>
    <property type="project" value="InterPro"/>
</dbReference>
<dbReference type="InterPro" id="IPR014721">
    <property type="entry name" value="Ribsml_uS5_D2-typ_fold_subgr"/>
</dbReference>
<keyword evidence="2 4" id="KW-0689">Ribosomal protein</keyword>
<dbReference type="GO" id="GO:0006412">
    <property type="term" value="P:translation"/>
    <property type="evidence" value="ECO:0007669"/>
    <property type="project" value="UniProtKB-UniRule"/>
</dbReference>
<evidence type="ECO:0000256" key="5">
    <source>
        <dbReference type="RuleBase" id="RU003815"/>
    </source>
</evidence>
<dbReference type="GO" id="GO:0003723">
    <property type="term" value="F:RNA binding"/>
    <property type="evidence" value="ECO:0007669"/>
    <property type="project" value="TreeGrafter"/>
</dbReference>
<evidence type="ECO:0000256" key="2">
    <source>
        <dbReference type="ARBA" id="ARBA00022980"/>
    </source>
</evidence>
<dbReference type="EMBL" id="MK518352">
    <property type="protein sequence ID" value="QDR24536.1"/>
    <property type="molecule type" value="Genomic_DNA"/>
</dbReference>
<keyword evidence="6" id="KW-0150">Chloroplast</keyword>
<dbReference type="NCBIfam" id="NF001099">
    <property type="entry name" value="PRK00132.1"/>
    <property type="match status" value="1"/>
</dbReference>
<dbReference type="PANTHER" id="PTHR21569">
    <property type="entry name" value="RIBOSOMAL PROTEIN S9"/>
    <property type="match status" value="1"/>
</dbReference>
<name>A0A516Z9Z8_9STRA</name>
<dbReference type="PANTHER" id="PTHR21569:SF1">
    <property type="entry name" value="SMALL RIBOSOMAL SUBUNIT PROTEIN US9M"/>
    <property type="match status" value="1"/>
</dbReference>
<dbReference type="GeneID" id="41657394"/>
<gene>
    <name evidence="4 6" type="primary">rps9</name>
</gene>
<dbReference type="RefSeq" id="YP_009684450.1">
    <property type="nucleotide sequence ID" value="NC_044407.1"/>
</dbReference>
<dbReference type="HAMAP" id="MF_00532_B">
    <property type="entry name" value="Ribosomal_uS9_B"/>
    <property type="match status" value="1"/>
</dbReference>
<dbReference type="FunFam" id="3.30.230.10:FF:000001">
    <property type="entry name" value="30S ribosomal protein S9"/>
    <property type="match status" value="1"/>
</dbReference>
<accession>A0A516Z9Z8</accession>
<organism evidence="6">
    <name type="scientific">Florenciella parvula</name>
    <dbReference type="NCBI Taxonomy" id="236787"/>
    <lineage>
        <taxon>Eukaryota</taxon>
        <taxon>Sar</taxon>
        <taxon>Stramenopiles</taxon>
        <taxon>Ochrophyta</taxon>
        <taxon>Dictyochophyceae</taxon>
        <taxon>Florenciellales</taxon>
        <taxon>Florenciella</taxon>
    </lineage>
</organism>
<dbReference type="GO" id="GO:0009507">
    <property type="term" value="C:chloroplast"/>
    <property type="evidence" value="ECO:0007669"/>
    <property type="project" value="UniProtKB-SubCell"/>
</dbReference>
<dbReference type="InterPro" id="IPR020574">
    <property type="entry name" value="Ribosomal_uS9_CS"/>
</dbReference>
<comment type="subcellular location">
    <subcellularLocation>
        <location evidence="4">Plastid</location>
        <location evidence="4">Chloroplast</location>
    </subcellularLocation>
</comment>